<feature type="transmembrane region" description="Helical" evidence="5">
    <location>
        <begin position="137"/>
        <end position="155"/>
    </location>
</feature>
<feature type="compositionally biased region" description="Basic and acidic residues" evidence="4">
    <location>
        <begin position="14"/>
        <end position="24"/>
    </location>
</feature>
<evidence type="ECO:0000256" key="2">
    <source>
        <dbReference type="ARBA" id="ARBA00022803"/>
    </source>
</evidence>
<comment type="caution">
    <text evidence="6">The sequence shown here is derived from an EMBL/GenBank/DDBJ whole genome shotgun (WGS) entry which is preliminary data.</text>
</comment>
<keyword evidence="5" id="KW-0472">Membrane</keyword>
<dbReference type="InterPro" id="IPR011990">
    <property type="entry name" value="TPR-like_helical_dom_sf"/>
</dbReference>
<dbReference type="OrthoDB" id="2423701at2759"/>
<keyword evidence="5" id="KW-0812">Transmembrane</keyword>
<dbReference type="EMBL" id="WJQU01000001">
    <property type="protein sequence ID" value="KAJ6646754.1"/>
    <property type="molecule type" value="Genomic_DNA"/>
</dbReference>
<keyword evidence="1" id="KW-0677">Repeat</keyword>
<dbReference type="AlphaFoldDB" id="A0A9Q0NAN8"/>
<sequence length="247" mass="27871">MESENKQNQPETPDELKEKGNQAVRQERYSEAVLHYSFAIKLSPNDPILYSNRSFAFLKLKQLYYANEDAEKAIQLKPDWAKAHFRKAEVHLAAANYDVSLLSYGRALQLQPNESILNAAKHCASLSTKQAYYESRVPWVGAGIGLVLGVIIVVSDQLTKTPALKHPILMLLLIVALAGICYGIARLYRYYTKLQTRGLLDPPIDILESFKKTTSDDVEGNNVDSTPNRNRYSKAQARQRFRKGLAK</sequence>
<dbReference type="PROSITE" id="PS50005">
    <property type="entry name" value="TPR"/>
    <property type="match status" value="2"/>
</dbReference>
<evidence type="ECO:0000256" key="4">
    <source>
        <dbReference type="SAM" id="MobiDB-lite"/>
    </source>
</evidence>
<evidence type="ECO:0000313" key="6">
    <source>
        <dbReference type="EMBL" id="KAJ6646754.1"/>
    </source>
</evidence>
<protein>
    <submittedName>
        <fullName evidence="6">U-box domain-containing protein 70</fullName>
    </submittedName>
</protein>
<evidence type="ECO:0000256" key="1">
    <source>
        <dbReference type="ARBA" id="ARBA00022737"/>
    </source>
</evidence>
<dbReference type="GO" id="GO:0051879">
    <property type="term" value="F:Hsp90 protein binding"/>
    <property type="evidence" value="ECO:0007669"/>
    <property type="project" value="TreeGrafter"/>
</dbReference>
<accession>A0A9Q0NAN8</accession>
<dbReference type="Proteomes" id="UP001151699">
    <property type="component" value="Chromosome A"/>
</dbReference>
<feature type="compositionally biased region" description="Basic residues" evidence="4">
    <location>
        <begin position="237"/>
        <end position="247"/>
    </location>
</feature>
<keyword evidence="7" id="KW-1185">Reference proteome</keyword>
<dbReference type="SMART" id="SM00028">
    <property type="entry name" value="TPR"/>
    <property type="match status" value="3"/>
</dbReference>
<name>A0A9Q0NAN8_9DIPT</name>
<dbReference type="PANTHER" id="PTHR22904:SF532">
    <property type="entry name" value="HEAT SHOCK PROTEIN STI1-LIKE PROTEIN"/>
    <property type="match status" value="1"/>
</dbReference>
<reference evidence="6" key="1">
    <citation type="submission" date="2022-07" db="EMBL/GenBank/DDBJ databases">
        <authorList>
            <person name="Trinca V."/>
            <person name="Uliana J.V.C."/>
            <person name="Torres T.T."/>
            <person name="Ward R.J."/>
            <person name="Monesi N."/>
        </authorList>
    </citation>
    <scope>NUCLEOTIDE SEQUENCE</scope>
    <source>
        <strain evidence="6">HSMRA1968</strain>
        <tissue evidence="6">Whole embryos</tissue>
    </source>
</reference>
<feature type="repeat" description="TPR" evidence="3">
    <location>
        <begin position="13"/>
        <end position="46"/>
    </location>
</feature>
<organism evidence="6 7">
    <name type="scientific">Pseudolycoriella hygida</name>
    <dbReference type="NCBI Taxonomy" id="35572"/>
    <lineage>
        <taxon>Eukaryota</taxon>
        <taxon>Metazoa</taxon>
        <taxon>Ecdysozoa</taxon>
        <taxon>Arthropoda</taxon>
        <taxon>Hexapoda</taxon>
        <taxon>Insecta</taxon>
        <taxon>Pterygota</taxon>
        <taxon>Neoptera</taxon>
        <taxon>Endopterygota</taxon>
        <taxon>Diptera</taxon>
        <taxon>Nematocera</taxon>
        <taxon>Sciaroidea</taxon>
        <taxon>Sciaridae</taxon>
        <taxon>Pseudolycoriella</taxon>
    </lineage>
</organism>
<evidence type="ECO:0000256" key="3">
    <source>
        <dbReference type="PROSITE-ProRule" id="PRU00339"/>
    </source>
</evidence>
<evidence type="ECO:0000256" key="5">
    <source>
        <dbReference type="SAM" id="Phobius"/>
    </source>
</evidence>
<proteinExistence type="predicted"/>
<feature type="region of interest" description="Disordered" evidence="4">
    <location>
        <begin position="215"/>
        <end position="247"/>
    </location>
</feature>
<feature type="region of interest" description="Disordered" evidence="4">
    <location>
        <begin position="1"/>
        <end position="24"/>
    </location>
</feature>
<evidence type="ECO:0000313" key="7">
    <source>
        <dbReference type="Proteomes" id="UP001151699"/>
    </source>
</evidence>
<keyword evidence="5" id="KW-1133">Transmembrane helix</keyword>
<feature type="compositionally biased region" description="Polar residues" evidence="4">
    <location>
        <begin position="1"/>
        <end position="11"/>
    </location>
</feature>
<dbReference type="InterPro" id="IPR019734">
    <property type="entry name" value="TPR_rpt"/>
</dbReference>
<feature type="transmembrane region" description="Helical" evidence="5">
    <location>
        <begin position="167"/>
        <end position="188"/>
    </location>
</feature>
<dbReference type="SUPFAM" id="SSF48452">
    <property type="entry name" value="TPR-like"/>
    <property type="match status" value="1"/>
</dbReference>
<dbReference type="Gene3D" id="1.25.40.10">
    <property type="entry name" value="Tetratricopeptide repeat domain"/>
    <property type="match status" value="1"/>
</dbReference>
<gene>
    <name evidence="6" type="primary">PUB70</name>
    <name evidence="6" type="ORF">Bhyg_01968</name>
</gene>
<keyword evidence="2 3" id="KW-0802">TPR repeat</keyword>
<feature type="repeat" description="TPR" evidence="3">
    <location>
        <begin position="81"/>
        <end position="114"/>
    </location>
</feature>
<dbReference type="PANTHER" id="PTHR22904">
    <property type="entry name" value="TPR REPEAT CONTAINING PROTEIN"/>
    <property type="match status" value="1"/>
</dbReference>
<dbReference type="Pfam" id="PF13414">
    <property type="entry name" value="TPR_11"/>
    <property type="match status" value="1"/>
</dbReference>